<comment type="caution">
    <text evidence="2">The sequence shown here is derived from an EMBL/GenBank/DDBJ whole genome shotgun (WGS) entry which is preliminary data.</text>
</comment>
<dbReference type="Pfam" id="PF00535">
    <property type="entry name" value="Glycos_transf_2"/>
    <property type="match status" value="1"/>
</dbReference>
<dbReference type="SUPFAM" id="SSF53448">
    <property type="entry name" value="Nucleotide-diphospho-sugar transferases"/>
    <property type="match status" value="1"/>
</dbReference>
<dbReference type="AlphaFoldDB" id="N1ZU33"/>
<accession>N1ZU33</accession>
<protein>
    <recommendedName>
        <fullName evidence="1">Glycosyltransferase 2-like domain-containing protein</fullName>
    </recommendedName>
</protein>
<dbReference type="eggNOG" id="COG1216">
    <property type="taxonomic scope" value="Bacteria"/>
</dbReference>
<dbReference type="PATRIC" id="fig|1235802.3.peg.5209"/>
<proteinExistence type="predicted"/>
<dbReference type="OrthoDB" id="9802649at2"/>
<name>N1ZU33_9FIRM</name>
<dbReference type="HOGENOM" id="CLU_025996_0_7_9"/>
<gene>
    <name evidence="2" type="ORF">C823_04946</name>
</gene>
<dbReference type="GO" id="GO:0016758">
    <property type="term" value="F:hexosyltransferase activity"/>
    <property type="evidence" value="ECO:0007669"/>
    <property type="project" value="UniProtKB-ARBA"/>
</dbReference>
<feature type="domain" description="Glycosyltransferase 2-like" evidence="1">
    <location>
        <begin position="21"/>
        <end position="196"/>
    </location>
</feature>
<reference evidence="2 3" key="1">
    <citation type="journal article" date="2014" name="Genome Announc.">
        <title>Draft genome sequences of the altered schaedler flora, a defined bacterial community from gnotobiotic mice.</title>
        <authorList>
            <person name="Wannemuehler M.J."/>
            <person name="Overstreet A.M."/>
            <person name="Ward D.V."/>
            <person name="Phillips G.J."/>
        </authorList>
    </citation>
    <scope>NUCLEOTIDE SEQUENCE [LARGE SCALE GENOMIC DNA]</scope>
    <source>
        <strain evidence="2 3">ASF492</strain>
    </source>
</reference>
<dbReference type="EMBL" id="AQFT01000142">
    <property type="protein sequence ID" value="EMZ20532.1"/>
    <property type="molecule type" value="Genomic_DNA"/>
</dbReference>
<dbReference type="STRING" id="1235802.C823_04946"/>
<keyword evidence="3" id="KW-1185">Reference proteome</keyword>
<dbReference type="PANTHER" id="PTHR22916:SF3">
    <property type="entry name" value="UDP-GLCNAC:BETAGAL BETA-1,3-N-ACETYLGLUCOSAMINYLTRANSFERASE-LIKE PROTEIN 1"/>
    <property type="match status" value="1"/>
</dbReference>
<dbReference type="Proteomes" id="UP000012589">
    <property type="component" value="Unassembled WGS sequence"/>
</dbReference>
<evidence type="ECO:0000259" key="1">
    <source>
        <dbReference type="Pfam" id="PF00535"/>
    </source>
</evidence>
<organism evidence="2 3">
    <name type="scientific">Eubacterium plexicaudatum ASF492</name>
    <dbReference type="NCBI Taxonomy" id="1235802"/>
    <lineage>
        <taxon>Bacteria</taxon>
        <taxon>Bacillati</taxon>
        <taxon>Bacillota</taxon>
        <taxon>Clostridia</taxon>
        <taxon>Eubacteriales</taxon>
        <taxon>Eubacteriaceae</taxon>
        <taxon>Eubacterium</taxon>
    </lineage>
</organism>
<evidence type="ECO:0000313" key="2">
    <source>
        <dbReference type="EMBL" id="EMZ20532.1"/>
    </source>
</evidence>
<dbReference type="InterPro" id="IPR001173">
    <property type="entry name" value="Glyco_trans_2-like"/>
</dbReference>
<sequence>MHLLKQKVGKFHKKTEGPLLSVIIPLYNHEKFIDQAIQSVLDQIYRSWELIIIDDGSTDKSFEKARAYTDRRISVYRQENAGAHRAINRGLSMAKGDYLAILNSDDLYEPQRFERMIRYMEEHKEIDFACTYLSVINEKGKLLGTKKGWKNMEPWLVRHPELSLKSQDDFRANLIMANFISTTSNFLIRRRLYEKIGGMRNLRFAHDWDYALRAAEATDCVILQEPLLQYRVHGANTISSDRKAMLFEIVWVWAANLRRFYRTVLTTDDREQTDVVKLAESLNLQGNDKVFWMMLIYMDACREAGMTNPEEQLLEDRMLKERFLKYVEVNG</sequence>
<evidence type="ECO:0000313" key="3">
    <source>
        <dbReference type="Proteomes" id="UP000012589"/>
    </source>
</evidence>
<dbReference type="Gene3D" id="3.90.550.10">
    <property type="entry name" value="Spore Coat Polysaccharide Biosynthesis Protein SpsA, Chain A"/>
    <property type="match status" value="1"/>
</dbReference>
<dbReference type="PANTHER" id="PTHR22916">
    <property type="entry name" value="GLYCOSYLTRANSFERASE"/>
    <property type="match status" value="1"/>
</dbReference>
<dbReference type="InterPro" id="IPR029044">
    <property type="entry name" value="Nucleotide-diphossugar_trans"/>
</dbReference>